<reference evidence="1 2" key="1">
    <citation type="submission" date="2024-11" db="EMBL/GenBank/DDBJ databases">
        <title>Identification and Characterization of a Novel Fosfomycin Bacillithiol Transferase FosB8 in Paenibacillus illinoisensis.</title>
        <authorList>
            <person name="Lu W."/>
        </authorList>
    </citation>
    <scope>NUCLEOTIDE SEQUENCE [LARGE SCALE GENOMIC DNA]</scope>
    <source>
        <strain evidence="1 2">WP77</strain>
    </source>
</reference>
<protein>
    <submittedName>
        <fullName evidence="1">Tautomerase family protein</fullName>
    </submittedName>
</protein>
<dbReference type="Proteomes" id="UP001618531">
    <property type="component" value="Unassembled WGS sequence"/>
</dbReference>
<dbReference type="RefSeq" id="WP_402875659.1">
    <property type="nucleotide sequence ID" value="NZ_JBIYSL010000003.1"/>
</dbReference>
<proteinExistence type="predicted"/>
<sequence>MAQIKVFGIREHLNPMKKQLASVIHSVLMDVLGLPENKKFQRYFPMDAKDFQYPPDRSAAYTIVEISMFEGRSMETKKDLIQQLYKQIHEKLLLPVHDLEITIFETPRAHWGIRGLPGDELELNYNVEV</sequence>
<dbReference type="Gene3D" id="3.30.429.10">
    <property type="entry name" value="Macrophage Migration Inhibitory Factor"/>
    <property type="match status" value="1"/>
</dbReference>
<evidence type="ECO:0000313" key="2">
    <source>
        <dbReference type="Proteomes" id="UP001618531"/>
    </source>
</evidence>
<evidence type="ECO:0000313" key="1">
    <source>
        <dbReference type="EMBL" id="MFK0523201.1"/>
    </source>
</evidence>
<keyword evidence="2" id="KW-1185">Reference proteome</keyword>
<organism evidence="1 2">
    <name type="scientific">Paenibacillus illinoisensis</name>
    <dbReference type="NCBI Taxonomy" id="59845"/>
    <lineage>
        <taxon>Bacteria</taxon>
        <taxon>Bacillati</taxon>
        <taxon>Bacillota</taxon>
        <taxon>Bacilli</taxon>
        <taxon>Bacillales</taxon>
        <taxon>Paenibacillaceae</taxon>
        <taxon>Paenibacillus</taxon>
    </lineage>
</organism>
<dbReference type="EMBL" id="JBIYSL010000003">
    <property type="protein sequence ID" value="MFK0523201.1"/>
    <property type="molecule type" value="Genomic_DNA"/>
</dbReference>
<name>A0ABW8HU44_9BACL</name>
<accession>A0ABW8HU44</accession>
<dbReference type="SUPFAM" id="SSF55331">
    <property type="entry name" value="Tautomerase/MIF"/>
    <property type="match status" value="1"/>
</dbReference>
<dbReference type="Pfam" id="PF14552">
    <property type="entry name" value="Tautomerase_2"/>
    <property type="match status" value="1"/>
</dbReference>
<gene>
    <name evidence="1" type="ORF">ACINKY_13415</name>
</gene>
<dbReference type="PANTHER" id="PTHR38460">
    <property type="entry name" value="TAUTOMERASE YOLI-RELATED"/>
    <property type="match status" value="1"/>
</dbReference>
<dbReference type="InterPro" id="IPR037479">
    <property type="entry name" value="Tauto_MSAD"/>
</dbReference>
<dbReference type="InterPro" id="IPR014347">
    <property type="entry name" value="Tautomerase/MIF_sf"/>
</dbReference>
<comment type="caution">
    <text evidence="1">The sequence shown here is derived from an EMBL/GenBank/DDBJ whole genome shotgun (WGS) entry which is preliminary data.</text>
</comment>
<dbReference type="PANTHER" id="PTHR38460:SF1">
    <property type="entry name" value="TAUTOMERASE YOLI-RELATED"/>
    <property type="match status" value="1"/>
</dbReference>